<evidence type="ECO:0000313" key="7">
    <source>
        <dbReference type="Proteomes" id="UP001209553"/>
    </source>
</evidence>
<proteinExistence type="inferred from homology"/>
<keyword evidence="2" id="KW-0808">Transferase</keyword>
<evidence type="ECO:0000313" key="6">
    <source>
        <dbReference type="EMBL" id="MCU5746328.1"/>
    </source>
</evidence>
<dbReference type="CDD" id="cd07809">
    <property type="entry name" value="ASKHA_NBD_FGGY_BaXK-like"/>
    <property type="match status" value="1"/>
</dbReference>
<feature type="domain" description="Carbohydrate kinase FGGY C-terminal" evidence="5">
    <location>
        <begin position="277"/>
        <end position="474"/>
    </location>
</feature>
<dbReference type="Proteomes" id="UP001209553">
    <property type="component" value="Unassembled WGS sequence"/>
</dbReference>
<dbReference type="PANTHER" id="PTHR43095">
    <property type="entry name" value="SUGAR KINASE"/>
    <property type="match status" value="1"/>
</dbReference>
<dbReference type="Gene3D" id="3.30.420.40">
    <property type="match status" value="2"/>
</dbReference>
<evidence type="ECO:0000259" key="4">
    <source>
        <dbReference type="Pfam" id="PF00370"/>
    </source>
</evidence>
<gene>
    <name evidence="6" type="ORF">N9R04_06310</name>
</gene>
<protein>
    <submittedName>
        <fullName evidence="6">FGGY-family carbohydrate kinase</fullName>
    </submittedName>
</protein>
<evidence type="ECO:0000256" key="1">
    <source>
        <dbReference type="ARBA" id="ARBA00009156"/>
    </source>
</evidence>
<comment type="caution">
    <text evidence="6">The sequence shown here is derived from an EMBL/GenBank/DDBJ whole genome shotgun (WGS) entry which is preliminary data.</text>
</comment>
<dbReference type="GO" id="GO:0016301">
    <property type="term" value="F:kinase activity"/>
    <property type="evidence" value="ECO:0007669"/>
    <property type="project" value="UniProtKB-KW"/>
</dbReference>
<dbReference type="SUPFAM" id="SSF53067">
    <property type="entry name" value="Actin-like ATPase domain"/>
    <property type="match status" value="2"/>
</dbReference>
<dbReference type="RefSeq" id="WP_262855880.1">
    <property type="nucleotide sequence ID" value="NZ_JAOPKZ010000009.1"/>
</dbReference>
<dbReference type="EMBL" id="JAOPKZ010000009">
    <property type="protein sequence ID" value="MCU5746328.1"/>
    <property type="molecule type" value="Genomic_DNA"/>
</dbReference>
<evidence type="ECO:0000256" key="2">
    <source>
        <dbReference type="ARBA" id="ARBA00022679"/>
    </source>
</evidence>
<comment type="similarity">
    <text evidence="1">Belongs to the FGGY kinase family.</text>
</comment>
<feature type="domain" description="Carbohydrate kinase FGGY N-terminal" evidence="4">
    <location>
        <begin position="17"/>
        <end position="264"/>
    </location>
</feature>
<dbReference type="InterPro" id="IPR043129">
    <property type="entry name" value="ATPase_NBD"/>
</dbReference>
<keyword evidence="3 6" id="KW-0418">Kinase</keyword>
<keyword evidence="7" id="KW-1185">Reference proteome</keyword>
<dbReference type="Pfam" id="PF00370">
    <property type="entry name" value="FGGY_N"/>
    <property type="match status" value="1"/>
</dbReference>
<sequence>MAQTNTQQLIREGKVSVGIELGSTRIKTVAIDPNCQTIATGSYEWENQYRDGYWTYSINEVWIGIQQSYHEMTKQLKVDYGTSLQRAASLGISGMMHGYLVFDDQGDLLVPFRTWRNNNANQAAELLRNDFHVNIPERWSIAQLYQSAINEEAHVSQVNYMTTLAGYVHWYLSDEKVLGIGDASGMFPIDHETLTYREDLLKRFDALFQHNGYKQSIKDLLPRVAVTGESAGTLTDIGAKLVDPNGELQSGVPMCAPEGDAATGMVATNSVAPRTGNVSAGTSIFSMIVLEAPLKHLYPEVDVVATPDGHEVAMIHANNCTSDINAWVNLFEEVLQMMGVAYDKDELFTRLFERALAGDEDLGKLLSMGYVSGEFITDVHQGYPLFMRAIDSNFTLANFMKSHICSAFATLKIGIDLLKENEDIKIDSIVGHGGIFKTEQVAQTLMAAALESPVSVMQTASEGGAWGIAVLARYLIEEDEEDLAQYLSDFAFNYTEAMTIDTNQSEITQFRDYMTRFKAGVKLEQNANALFNNAKHTEG</sequence>
<evidence type="ECO:0000256" key="3">
    <source>
        <dbReference type="ARBA" id="ARBA00022777"/>
    </source>
</evidence>
<dbReference type="InterPro" id="IPR050406">
    <property type="entry name" value="FGGY_Carb_Kinase"/>
</dbReference>
<organism evidence="6 7">
    <name type="scientific">Staphylococcus marylandisciuri</name>
    <dbReference type="NCBI Taxonomy" id="2981529"/>
    <lineage>
        <taxon>Bacteria</taxon>
        <taxon>Bacillati</taxon>
        <taxon>Bacillota</taxon>
        <taxon>Bacilli</taxon>
        <taxon>Bacillales</taxon>
        <taxon>Staphylococcaceae</taxon>
        <taxon>Staphylococcus</taxon>
    </lineage>
</organism>
<evidence type="ECO:0000259" key="5">
    <source>
        <dbReference type="Pfam" id="PF02782"/>
    </source>
</evidence>
<dbReference type="PANTHER" id="PTHR43095:SF5">
    <property type="entry name" value="XYLULOSE KINASE"/>
    <property type="match status" value="1"/>
</dbReference>
<accession>A0ABT2QQR1</accession>
<reference evidence="6 7" key="1">
    <citation type="journal article" date="2023" name="Int. J. Syst. Evol. Microbiol.">
        <title>Streptococcus sciuri sp. nov., Staphylococcus marylandisciuri sp. nov. and Staphylococcus americanisciuri sp. nov., isolated from faeces of eastern grey squirrel (Sciurus carolinensis).</title>
        <authorList>
            <person name="Volokhov D.V."/>
            <person name="Zagorodnyaya T.A."/>
            <person name="Furtak V.A."/>
            <person name="Nattanmai G."/>
            <person name="Randall L."/>
            <person name="Jose S."/>
            <person name="Gao Y."/>
            <person name="Eisenberg T."/>
            <person name="Delmonte P."/>
            <person name="Blom J."/>
            <person name="Mitchell K.K."/>
        </authorList>
    </citation>
    <scope>NUCLEOTIDE SEQUENCE [LARGE SCALE GENOMIC DNA]</scope>
    <source>
        <strain evidence="6 7">SQ8-PEA</strain>
    </source>
</reference>
<dbReference type="InterPro" id="IPR018485">
    <property type="entry name" value="FGGY_C"/>
</dbReference>
<dbReference type="Pfam" id="PF02782">
    <property type="entry name" value="FGGY_C"/>
    <property type="match status" value="1"/>
</dbReference>
<dbReference type="InterPro" id="IPR018484">
    <property type="entry name" value="FGGY_N"/>
</dbReference>
<name>A0ABT2QQR1_9STAP</name>